<dbReference type="Pfam" id="PF01381">
    <property type="entry name" value="HTH_3"/>
    <property type="match status" value="1"/>
</dbReference>
<organism evidence="3 4">
    <name type="scientific">Leptospira interrogans serovar Zanoni str. LT2156</name>
    <dbReference type="NCBI Taxonomy" id="1001601"/>
    <lineage>
        <taxon>Bacteria</taxon>
        <taxon>Pseudomonadati</taxon>
        <taxon>Spirochaetota</taxon>
        <taxon>Spirochaetia</taxon>
        <taxon>Leptospirales</taxon>
        <taxon>Leptospiraceae</taxon>
        <taxon>Leptospira</taxon>
    </lineage>
</organism>
<gene>
    <name evidence="3" type="ORF">LEP1GSC158_0005</name>
</gene>
<dbReference type="GO" id="GO:0003677">
    <property type="term" value="F:DNA binding"/>
    <property type="evidence" value="ECO:0007669"/>
    <property type="project" value="UniProtKB-KW"/>
</dbReference>
<accession>M6I3X1</accession>
<evidence type="ECO:0000313" key="3">
    <source>
        <dbReference type="EMBL" id="EMM97871.1"/>
    </source>
</evidence>
<dbReference type="InterPro" id="IPR001387">
    <property type="entry name" value="Cro/C1-type_HTH"/>
</dbReference>
<keyword evidence="3" id="KW-0238">DNA-binding</keyword>
<protein>
    <submittedName>
        <fullName evidence="3">DNA-binding helix-turn-helix protein</fullName>
    </submittedName>
</protein>
<evidence type="ECO:0000256" key="1">
    <source>
        <dbReference type="SAM" id="MobiDB-lite"/>
    </source>
</evidence>
<dbReference type="EMBL" id="AFMF02000007">
    <property type="protein sequence ID" value="EMM97871.1"/>
    <property type="molecule type" value="Genomic_DNA"/>
</dbReference>
<dbReference type="InterPro" id="IPR010982">
    <property type="entry name" value="Lambda_DNA-bd_dom_sf"/>
</dbReference>
<feature type="region of interest" description="Disordered" evidence="1">
    <location>
        <begin position="1"/>
        <end position="22"/>
    </location>
</feature>
<dbReference type="PROSITE" id="PS50943">
    <property type="entry name" value="HTH_CROC1"/>
    <property type="match status" value="1"/>
</dbReference>
<dbReference type="Proteomes" id="UP000012089">
    <property type="component" value="Unassembled WGS sequence"/>
</dbReference>
<sequence>MKNKFEKDLESKIESSKSVSKKRKEEIYRLFEAIKNSASVPFRESEFWKKHGHLATPGTHMRTYREIAGWSQTELGQKLGGIARSHISEYESGKRSIDKDVAKKLAKLFKTSVEMFI</sequence>
<dbReference type="AlphaFoldDB" id="M6I3X1"/>
<dbReference type="SUPFAM" id="SSF47413">
    <property type="entry name" value="lambda repressor-like DNA-binding domains"/>
    <property type="match status" value="1"/>
</dbReference>
<dbReference type="SMART" id="SM00530">
    <property type="entry name" value="HTH_XRE"/>
    <property type="match status" value="1"/>
</dbReference>
<name>M6I3X1_LEPIR</name>
<dbReference type="CDD" id="cd00093">
    <property type="entry name" value="HTH_XRE"/>
    <property type="match status" value="1"/>
</dbReference>
<evidence type="ECO:0000313" key="4">
    <source>
        <dbReference type="Proteomes" id="UP000012089"/>
    </source>
</evidence>
<feature type="domain" description="HTH cro/C1-type" evidence="2">
    <location>
        <begin position="61"/>
        <end position="116"/>
    </location>
</feature>
<comment type="caution">
    <text evidence="3">The sequence shown here is derived from an EMBL/GenBank/DDBJ whole genome shotgun (WGS) entry which is preliminary data.</text>
</comment>
<feature type="compositionally biased region" description="Basic and acidic residues" evidence="1">
    <location>
        <begin position="1"/>
        <end position="15"/>
    </location>
</feature>
<dbReference type="Gene3D" id="1.10.260.40">
    <property type="entry name" value="lambda repressor-like DNA-binding domains"/>
    <property type="match status" value="1"/>
</dbReference>
<evidence type="ECO:0000259" key="2">
    <source>
        <dbReference type="PROSITE" id="PS50943"/>
    </source>
</evidence>
<reference evidence="3 4" key="1">
    <citation type="submission" date="2013-01" db="EMBL/GenBank/DDBJ databases">
        <authorList>
            <person name="Harkins D.M."/>
            <person name="Durkin A.S."/>
            <person name="Brinkac L.M."/>
            <person name="Haft D.H."/>
            <person name="Selengut J.D."/>
            <person name="Sanka R."/>
            <person name="DePew J."/>
            <person name="Purushe J."/>
            <person name="Tulsiani S.M."/>
            <person name="Graham G.C."/>
            <person name="Burns M.-A."/>
            <person name="Dohnt M.F."/>
            <person name="Smythe L.D."/>
            <person name="McKay D.B."/>
            <person name="Craig S.B."/>
            <person name="Vinetz J.M."/>
            <person name="Sutton G.G."/>
            <person name="Nierman W.C."/>
            <person name="Fouts D.E."/>
        </authorList>
    </citation>
    <scope>NUCLEOTIDE SEQUENCE [LARGE SCALE GENOMIC DNA]</scope>
    <source>
        <strain evidence="3 4">LT2156</strain>
    </source>
</reference>
<proteinExistence type="predicted"/>